<gene>
    <name evidence="1" type="ORF">LEN_0317</name>
</gene>
<protein>
    <submittedName>
        <fullName evidence="1">Uncharacterized protein</fullName>
    </submittedName>
</protein>
<proteinExistence type="predicted"/>
<dbReference type="KEGG" id="lem:LEN_0317"/>
<organism evidence="1 2">
    <name type="scientific">Lysobacter enzymogenes</name>
    <dbReference type="NCBI Taxonomy" id="69"/>
    <lineage>
        <taxon>Bacteria</taxon>
        <taxon>Pseudomonadati</taxon>
        <taxon>Pseudomonadota</taxon>
        <taxon>Gammaproteobacteria</taxon>
        <taxon>Lysobacterales</taxon>
        <taxon>Lysobacteraceae</taxon>
        <taxon>Lysobacter</taxon>
    </lineage>
</organism>
<dbReference type="AlphaFoldDB" id="A0AAU9AC02"/>
<accession>A0AAU9AC02</accession>
<sequence>MPISEIHTMLISPELQAKIDALEDENLRARITRVIRNPGKKLATNEEIFESMLSSHLMAKEQRDRLRKWQDDEVIAFAQYFREKRPDDYAEFLRQEHEFNEIDSGFAWGVRQLIMQWMPDLDFSDCSELFSKFRDYAKSQQA</sequence>
<dbReference type="Proteomes" id="UP000218824">
    <property type="component" value="Chromosome"/>
</dbReference>
<evidence type="ECO:0000313" key="1">
    <source>
        <dbReference type="EMBL" id="BAV95804.1"/>
    </source>
</evidence>
<reference evidence="1 2" key="1">
    <citation type="journal article" date="2017" name="DNA Res.">
        <title>Complete genome sequence and expression profile of the commercial lytic enzyme producer Lysobacter enzymogenes M497-1.</title>
        <authorList>
            <person name="Takami H."/>
            <person name="Toyoda A."/>
            <person name="Uchiyama I."/>
            <person name="Itoh T."/>
            <person name="Takaki Y."/>
            <person name="Arai W."/>
            <person name="Nishi S."/>
            <person name="Kawai M."/>
            <person name="Shinya K."/>
            <person name="Ikeda H."/>
        </authorList>
    </citation>
    <scope>NUCLEOTIDE SEQUENCE [LARGE SCALE GENOMIC DNA]</scope>
    <source>
        <strain evidence="1 2">M497-1</strain>
    </source>
</reference>
<name>A0AAU9AC02_LYSEN</name>
<evidence type="ECO:0000313" key="2">
    <source>
        <dbReference type="Proteomes" id="UP000218824"/>
    </source>
</evidence>
<dbReference type="EMBL" id="AP014940">
    <property type="protein sequence ID" value="BAV95804.1"/>
    <property type="molecule type" value="Genomic_DNA"/>
</dbReference>